<dbReference type="AlphaFoldDB" id="A0A9P4S3S4"/>
<reference evidence="1" key="1">
    <citation type="journal article" date="2020" name="Stud. Mycol.">
        <title>101 Dothideomycetes genomes: a test case for predicting lifestyles and emergence of pathogens.</title>
        <authorList>
            <person name="Haridas S."/>
            <person name="Albert R."/>
            <person name="Binder M."/>
            <person name="Bloem J."/>
            <person name="Labutti K."/>
            <person name="Salamov A."/>
            <person name="Andreopoulos B."/>
            <person name="Baker S."/>
            <person name="Barry K."/>
            <person name="Bills G."/>
            <person name="Bluhm B."/>
            <person name="Cannon C."/>
            <person name="Castanera R."/>
            <person name="Culley D."/>
            <person name="Daum C."/>
            <person name="Ezra D."/>
            <person name="Gonzalez J."/>
            <person name="Henrissat B."/>
            <person name="Kuo A."/>
            <person name="Liang C."/>
            <person name="Lipzen A."/>
            <person name="Lutzoni F."/>
            <person name="Magnuson J."/>
            <person name="Mondo S."/>
            <person name="Nolan M."/>
            <person name="Ohm R."/>
            <person name="Pangilinan J."/>
            <person name="Park H.-J."/>
            <person name="Ramirez L."/>
            <person name="Alfaro M."/>
            <person name="Sun H."/>
            <person name="Tritt A."/>
            <person name="Yoshinaga Y."/>
            <person name="Zwiers L.-H."/>
            <person name="Turgeon B."/>
            <person name="Goodwin S."/>
            <person name="Spatafora J."/>
            <person name="Crous P."/>
            <person name="Grigoriev I."/>
        </authorList>
    </citation>
    <scope>NUCLEOTIDE SEQUENCE</scope>
    <source>
        <strain evidence="1">CBS 101060</strain>
    </source>
</reference>
<sequence length="237" mass="27515">MLTQHILAEINAIVEEWEPAGNLSETIRNDQDSLEKNISLKLQPLITWRPDDSNAFTRANMDSKINAVRQELREFIMQVGVKFEEQNERVTMIAESQERLSQCLRTMEKMELERHTRERDDIATKRMDVVDETLTSIQAALQESEEQLGHRFTESEERHFESDNAMTKQMESADKRLSTLQSTVKEEILALQRSQGGFVHRLTENTKAYMDRENRIGESLTETENELATIKAHITTF</sequence>
<dbReference type="EMBL" id="MU006116">
    <property type="protein sequence ID" value="KAF2834635.1"/>
    <property type="molecule type" value="Genomic_DNA"/>
</dbReference>
<proteinExistence type="predicted"/>
<name>A0A9P4S3S4_9PEZI</name>
<evidence type="ECO:0000313" key="2">
    <source>
        <dbReference type="Proteomes" id="UP000799429"/>
    </source>
</evidence>
<gene>
    <name evidence="1" type="ORF">M501DRAFT_1020615</name>
</gene>
<comment type="caution">
    <text evidence="1">The sequence shown here is derived from an EMBL/GenBank/DDBJ whole genome shotgun (WGS) entry which is preliminary data.</text>
</comment>
<evidence type="ECO:0000313" key="1">
    <source>
        <dbReference type="EMBL" id="KAF2834635.1"/>
    </source>
</evidence>
<dbReference type="Proteomes" id="UP000799429">
    <property type="component" value="Unassembled WGS sequence"/>
</dbReference>
<protein>
    <submittedName>
        <fullName evidence="1">Uncharacterized protein</fullName>
    </submittedName>
</protein>
<accession>A0A9P4S3S4</accession>
<organism evidence="1 2">
    <name type="scientific">Patellaria atrata CBS 101060</name>
    <dbReference type="NCBI Taxonomy" id="1346257"/>
    <lineage>
        <taxon>Eukaryota</taxon>
        <taxon>Fungi</taxon>
        <taxon>Dikarya</taxon>
        <taxon>Ascomycota</taxon>
        <taxon>Pezizomycotina</taxon>
        <taxon>Dothideomycetes</taxon>
        <taxon>Dothideomycetes incertae sedis</taxon>
        <taxon>Patellariales</taxon>
        <taxon>Patellariaceae</taxon>
        <taxon>Patellaria</taxon>
    </lineage>
</organism>
<keyword evidence="2" id="KW-1185">Reference proteome</keyword>